<dbReference type="Proteomes" id="UP001147653">
    <property type="component" value="Unassembled WGS sequence"/>
</dbReference>
<dbReference type="RefSeq" id="WP_270025557.1">
    <property type="nucleotide sequence ID" value="NZ_JAPDDP010000020.1"/>
</dbReference>
<dbReference type="EMBL" id="JAPDDP010000020">
    <property type="protein sequence ID" value="MDA0181246.1"/>
    <property type="molecule type" value="Genomic_DNA"/>
</dbReference>
<sequence>MNLRPWTSGGVAAGVIAAFVLCLTGCGTARPESSGRPVAAPASDWVTAGIGRFQWGERWRLRVRLSSEGRGEQCLNLRPREPRERVCPAGGETGVPTEEFESFEDVCAGRAFAYGAVDRGATDVKLVTGRGGALPTRVTLMEAPSQLGGDLRYFVAEARTRRHRARGTTRLRVYYASVRDATGRELKRVELHPGDVVTLVRC</sequence>
<keyword evidence="1" id="KW-0472">Membrane</keyword>
<dbReference type="AlphaFoldDB" id="A0A9X3N852"/>
<evidence type="ECO:0000256" key="1">
    <source>
        <dbReference type="SAM" id="Phobius"/>
    </source>
</evidence>
<feature type="transmembrane region" description="Helical" evidence="1">
    <location>
        <begin position="6"/>
        <end position="26"/>
    </location>
</feature>
<evidence type="ECO:0000313" key="3">
    <source>
        <dbReference type="Proteomes" id="UP001147653"/>
    </source>
</evidence>
<organism evidence="2 3">
    <name type="scientific">Solirubrobacter phytolaccae</name>
    <dbReference type="NCBI Taxonomy" id="1404360"/>
    <lineage>
        <taxon>Bacteria</taxon>
        <taxon>Bacillati</taxon>
        <taxon>Actinomycetota</taxon>
        <taxon>Thermoleophilia</taxon>
        <taxon>Solirubrobacterales</taxon>
        <taxon>Solirubrobacteraceae</taxon>
        <taxon>Solirubrobacter</taxon>
    </lineage>
</organism>
<gene>
    <name evidence="2" type="ORF">OJ997_13140</name>
</gene>
<protein>
    <submittedName>
        <fullName evidence="2">Uncharacterized protein</fullName>
    </submittedName>
</protein>
<keyword evidence="1" id="KW-1133">Transmembrane helix</keyword>
<proteinExistence type="predicted"/>
<name>A0A9X3N852_9ACTN</name>
<keyword evidence="1" id="KW-0812">Transmembrane</keyword>
<evidence type="ECO:0000313" key="2">
    <source>
        <dbReference type="EMBL" id="MDA0181246.1"/>
    </source>
</evidence>
<accession>A0A9X3N852</accession>
<comment type="caution">
    <text evidence="2">The sequence shown here is derived from an EMBL/GenBank/DDBJ whole genome shotgun (WGS) entry which is preliminary data.</text>
</comment>
<reference evidence="2" key="1">
    <citation type="submission" date="2022-10" db="EMBL/GenBank/DDBJ databases">
        <title>The WGS of Solirubrobacter phytolaccae KCTC 29190.</title>
        <authorList>
            <person name="Jiang Z."/>
        </authorList>
    </citation>
    <scope>NUCLEOTIDE SEQUENCE</scope>
    <source>
        <strain evidence="2">KCTC 29190</strain>
    </source>
</reference>
<keyword evidence="3" id="KW-1185">Reference proteome</keyword>